<gene>
    <name evidence="1" type="ORF">LCGC14_0381690</name>
</gene>
<sequence length="248" mass="28193">MKFAPIVPVQYDPAKYSDFHLILAHEIRIDPVKRAYYEEASKRGHQIILDNGVIELGSSVSYLDLMEAWNHFPEATLVVPDSIRDQKRTIELAQDFAEFIREEELDESFTLMIVPQGTTFVEWLGCLEAQLDLFSDNTNIVVGIGRYAEDTFEGGRKALWETAQKIWSGNYHLLGVQHNLEEVAWAREISTIWGCDSSLPARAALMGIYATKVENLRELPDVVEFNSGILTDVQDEIRRCVSFLNGTH</sequence>
<reference evidence="1" key="1">
    <citation type="journal article" date="2015" name="Nature">
        <title>Complex archaea that bridge the gap between prokaryotes and eukaryotes.</title>
        <authorList>
            <person name="Spang A."/>
            <person name="Saw J.H."/>
            <person name="Jorgensen S.L."/>
            <person name="Zaremba-Niedzwiedzka K."/>
            <person name="Martijn J."/>
            <person name="Lind A.E."/>
            <person name="van Eijk R."/>
            <person name="Schleper C."/>
            <person name="Guy L."/>
            <person name="Ettema T.J."/>
        </authorList>
    </citation>
    <scope>NUCLEOTIDE SEQUENCE</scope>
</reference>
<proteinExistence type="predicted"/>
<dbReference type="EMBL" id="LAZR01000312">
    <property type="protein sequence ID" value="KKN75317.1"/>
    <property type="molecule type" value="Genomic_DNA"/>
</dbReference>
<evidence type="ECO:0000313" key="1">
    <source>
        <dbReference type="EMBL" id="KKN75317.1"/>
    </source>
</evidence>
<organism evidence="1">
    <name type="scientific">marine sediment metagenome</name>
    <dbReference type="NCBI Taxonomy" id="412755"/>
    <lineage>
        <taxon>unclassified sequences</taxon>
        <taxon>metagenomes</taxon>
        <taxon>ecological metagenomes</taxon>
    </lineage>
</organism>
<accession>A0A0F9TKD3</accession>
<dbReference type="AlphaFoldDB" id="A0A0F9TKD3"/>
<comment type="caution">
    <text evidence="1">The sequence shown here is derived from an EMBL/GenBank/DDBJ whole genome shotgun (WGS) entry which is preliminary data.</text>
</comment>
<protein>
    <submittedName>
        <fullName evidence="1">Uncharacterized protein</fullName>
    </submittedName>
</protein>
<name>A0A0F9TKD3_9ZZZZ</name>